<keyword evidence="4 5" id="KW-0472">Membrane</keyword>
<dbReference type="Pfam" id="PF03151">
    <property type="entry name" value="TPT"/>
    <property type="match status" value="1"/>
</dbReference>
<feature type="transmembrane region" description="Helical" evidence="5">
    <location>
        <begin position="35"/>
        <end position="55"/>
    </location>
</feature>
<dbReference type="PANTHER" id="PTHR11132">
    <property type="entry name" value="SOLUTE CARRIER FAMILY 35"/>
    <property type="match status" value="1"/>
</dbReference>
<evidence type="ECO:0000256" key="5">
    <source>
        <dbReference type="SAM" id="Phobius"/>
    </source>
</evidence>
<comment type="subcellular location">
    <subcellularLocation>
        <location evidence="1">Membrane</location>
        <topology evidence="1">Multi-pass membrane protein</topology>
    </subcellularLocation>
</comment>
<comment type="caution">
    <text evidence="7">The sequence shown here is derived from an EMBL/GenBank/DDBJ whole genome shotgun (WGS) entry which is preliminary data.</text>
</comment>
<sequence>MASETTPGIGNFAILACQWIGDTVGVSPQAVSSTLVIFLVGLASLGLVYGLKWFSGRGQTGGKPSKAILVAVLVVSYSLCSSMLLILNKVAVTYIPAPSFILFCQLASCAAYVKFSAMAGFIEAEGLEWEKSKKFALIVAGFIGTLFSNVTSLRYVPVDTIICFRASCPIVIAIIEYFYLDRELPSLRSWGSLIGVFLGVVVYTFHDINFTVIGYVWIGIWYFFAVFEMVYVKKVVDTVQMTTWSRTYYQNTLAMLPMLAITLFSGEVDTLTKQEWSMGGVAALVASCLGGLGMSYFSFALRAVISATSFSVIGNVCKVLTILVNLLMWDNHSNALGTVGLLFCLAAGSGYQQPPLRSVRREAAKDQEPLLLKKGDNRKENIV</sequence>
<organism evidence="7 8">
    <name type="scientific">Coccomyxa subellipsoidea</name>
    <dbReference type="NCBI Taxonomy" id="248742"/>
    <lineage>
        <taxon>Eukaryota</taxon>
        <taxon>Viridiplantae</taxon>
        <taxon>Chlorophyta</taxon>
        <taxon>core chlorophytes</taxon>
        <taxon>Trebouxiophyceae</taxon>
        <taxon>Trebouxiophyceae incertae sedis</taxon>
        <taxon>Coccomyxaceae</taxon>
        <taxon>Coccomyxa</taxon>
    </lineage>
</organism>
<dbReference type="Proteomes" id="UP001491310">
    <property type="component" value="Unassembled WGS sequence"/>
</dbReference>
<evidence type="ECO:0000256" key="4">
    <source>
        <dbReference type="ARBA" id="ARBA00023136"/>
    </source>
</evidence>
<feature type="transmembrane region" description="Helical" evidence="5">
    <location>
        <begin position="187"/>
        <end position="206"/>
    </location>
</feature>
<dbReference type="EMBL" id="JALJOT010000007">
    <property type="protein sequence ID" value="KAK9908590.1"/>
    <property type="molecule type" value="Genomic_DNA"/>
</dbReference>
<gene>
    <name evidence="7" type="ORF">WJX75_000055</name>
</gene>
<evidence type="ECO:0000256" key="2">
    <source>
        <dbReference type="ARBA" id="ARBA00022692"/>
    </source>
</evidence>
<name>A0ABR2YP57_9CHLO</name>
<keyword evidence="8" id="KW-1185">Reference proteome</keyword>
<feature type="transmembrane region" description="Helical" evidence="5">
    <location>
        <begin position="162"/>
        <end position="180"/>
    </location>
</feature>
<feature type="transmembrane region" description="Helical" evidence="5">
    <location>
        <begin position="67"/>
        <end position="87"/>
    </location>
</feature>
<evidence type="ECO:0000259" key="6">
    <source>
        <dbReference type="Pfam" id="PF03151"/>
    </source>
</evidence>
<protein>
    <recommendedName>
        <fullName evidence="6">Sugar phosphate transporter domain-containing protein</fullName>
    </recommendedName>
</protein>
<feature type="transmembrane region" description="Helical" evidence="5">
    <location>
        <begin position="93"/>
        <end position="115"/>
    </location>
</feature>
<reference evidence="7 8" key="1">
    <citation type="journal article" date="2024" name="Nat. Commun.">
        <title>Phylogenomics reveals the evolutionary origins of lichenization in chlorophyte algae.</title>
        <authorList>
            <person name="Puginier C."/>
            <person name="Libourel C."/>
            <person name="Otte J."/>
            <person name="Skaloud P."/>
            <person name="Haon M."/>
            <person name="Grisel S."/>
            <person name="Petersen M."/>
            <person name="Berrin J.G."/>
            <person name="Delaux P.M."/>
            <person name="Dal Grande F."/>
            <person name="Keller J."/>
        </authorList>
    </citation>
    <scope>NUCLEOTIDE SEQUENCE [LARGE SCALE GENOMIC DNA]</scope>
    <source>
        <strain evidence="7 8">SAG 216-7</strain>
    </source>
</reference>
<evidence type="ECO:0000256" key="3">
    <source>
        <dbReference type="ARBA" id="ARBA00022989"/>
    </source>
</evidence>
<feature type="transmembrane region" description="Helical" evidence="5">
    <location>
        <begin position="304"/>
        <end position="329"/>
    </location>
</feature>
<proteinExistence type="predicted"/>
<feature type="transmembrane region" description="Helical" evidence="5">
    <location>
        <begin position="212"/>
        <end position="232"/>
    </location>
</feature>
<dbReference type="InterPro" id="IPR050186">
    <property type="entry name" value="TPT_transporter"/>
</dbReference>
<dbReference type="InterPro" id="IPR004853">
    <property type="entry name" value="Sugar_P_trans_dom"/>
</dbReference>
<evidence type="ECO:0000256" key="1">
    <source>
        <dbReference type="ARBA" id="ARBA00004141"/>
    </source>
</evidence>
<keyword evidence="2 5" id="KW-0812">Transmembrane</keyword>
<accession>A0ABR2YP57</accession>
<feature type="domain" description="Sugar phosphate transporter" evidence="6">
    <location>
        <begin position="71"/>
        <end position="343"/>
    </location>
</feature>
<feature type="transmembrane region" description="Helical" evidence="5">
    <location>
        <begin position="335"/>
        <end position="351"/>
    </location>
</feature>
<feature type="transmembrane region" description="Helical" evidence="5">
    <location>
        <begin position="135"/>
        <end position="156"/>
    </location>
</feature>
<evidence type="ECO:0000313" key="8">
    <source>
        <dbReference type="Proteomes" id="UP001491310"/>
    </source>
</evidence>
<keyword evidence="3 5" id="KW-1133">Transmembrane helix</keyword>
<evidence type="ECO:0000313" key="7">
    <source>
        <dbReference type="EMBL" id="KAK9908590.1"/>
    </source>
</evidence>
<feature type="transmembrane region" description="Helical" evidence="5">
    <location>
        <begin position="248"/>
        <end position="266"/>
    </location>
</feature>
<feature type="transmembrane region" description="Helical" evidence="5">
    <location>
        <begin position="278"/>
        <end position="297"/>
    </location>
</feature>